<dbReference type="Proteomes" id="UP000490535">
    <property type="component" value="Unassembled WGS sequence"/>
</dbReference>
<evidence type="ECO:0000313" key="2">
    <source>
        <dbReference type="EMBL" id="KAF1024485.1"/>
    </source>
</evidence>
<comment type="caution">
    <text evidence="2">The sequence shown here is derived from an EMBL/GenBank/DDBJ whole genome shotgun (WGS) entry which is preliminary data.</text>
</comment>
<dbReference type="EMBL" id="WNDP01000060">
    <property type="protein sequence ID" value="KAF1024485.1"/>
    <property type="molecule type" value="Genomic_DNA"/>
</dbReference>
<gene>
    <name evidence="2" type="ORF">GAK29_02524</name>
</gene>
<name>A0A833PBW3_ACIBZ</name>
<feature type="signal peptide" evidence="1">
    <location>
        <begin position="1"/>
        <end position="24"/>
    </location>
</feature>
<accession>A0A833PBW3</accession>
<reference evidence="3" key="1">
    <citation type="journal article" date="2020" name="MBio">
        <title>Horizontal gene transfer to a defensive symbiont with a reduced genome amongst a multipartite beetle microbiome.</title>
        <authorList>
            <person name="Waterworth S.C."/>
            <person name="Florez L.V."/>
            <person name="Rees E.R."/>
            <person name="Hertweck C."/>
            <person name="Kaltenpoth M."/>
            <person name="Kwan J.C."/>
        </authorList>
    </citation>
    <scope>NUCLEOTIDE SEQUENCE [LARGE SCALE GENOMIC DNA]</scope>
</reference>
<protein>
    <recommendedName>
        <fullName evidence="4">Lipoprotein</fullName>
    </recommendedName>
</protein>
<feature type="chain" id="PRO_5033033624" description="Lipoprotein" evidence="1">
    <location>
        <begin position="25"/>
        <end position="132"/>
    </location>
</feature>
<keyword evidence="1" id="KW-0732">Signal</keyword>
<organism evidence="2 3">
    <name type="scientific">Acinetobacter bereziniae</name>
    <name type="common">Acinetobacter genomosp. 10</name>
    <dbReference type="NCBI Taxonomy" id="106648"/>
    <lineage>
        <taxon>Bacteria</taxon>
        <taxon>Pseudomonadati</taxon>
        <taxon>Pseudomonadota</taxon>
        <taxon>Gammaproteobacteria</taxon>
        <taxon>Moraxellales</taxon>
        <taxon>Moraxellaceae</taxon>
        <taxon>Acinetobacter</taxon>
    </lineage>
</organism>
<proteinExistence type="predicted"/>
<sequence length="132" mass="15207">MNKYKFPITAVLALLLSGCATTMAKLSYNDLTGKTANEMMNTNREGKYGPVWGKPYSTGIDKDGGQLFFYWIRSDMGTTTEQCGQEMNPGVVIQYMCTYSNIWWKEWRIKFGKDGRVTEWKVVSFRSEKNRL</sequence>
<evidence type="ECO:0008006" key="4">
    <source>
        <dbReference type="Google" id="ProtNLM"/>
    </source>
</evidence>
<dbReference type="PROSITE" id="PS51257">
    <property type="entry name" value="PROKAR_LIPOPROTEIN"/>
    <property type="match status" value="1"/>
</dbReference>
<evidence type="ECO:0000313" key="3">
    <source>
        <dbReference type="Proteomes" id="UP000490535"/>
    </source>
</evidence>
<evidence type="ECO:0000256" key="1">
    <source>
        <dbReference type="SAM" id="SignalP"/>
    </source>
</evidence>
<dbReference type="AlphaFoldDB" id="A0A833PBW3"/>